<sequence>MINMDKQYEKLYLALQDQVSKVIIDHRLKYFNDRDRKHLWEMFENIVPLDKDYRRKNVQNEPEKSIYDLISSYKNGQHEGQFIVLYGCGGASKMPLHVLRHYGLDANLYCDKNPVLHGKLHNNIQVISPEQLVKHYGDALVITASFDHAASMLSDLTQWGFPREQVYYSQFFPEQMYFGFPEFSFSENETYLDCGVSDGATIKQFSDKVNGKYNRIIAFEPEPACYARSRAFIENEGISRVELMNIGVFDSKGVIRFSSGVDGAAHISDKGDIEVAVRTIDDVLGDEVVTFIKMDIEGAELPALKGAERIIKTNKPKLAICLYHKPEDIPMIPEYILSIVPEYKIWIRSYEVGFKESGDVHLGETILYASI</sequence>
<keyword evidence="2" id="KW-0489">Methyltransferase</keyword>
<evidence type="ECO:0000259" key="1">
    <source>
        <dbReference type="Pfam" id="PF05050"/>
    </source>
</evidence>
<keyword evidence="2" id="KW-0808">Transferase</keyword>
<protein>
    <submittedName>
        <fullName evidence="2">FkbM family methyltransferase</fullName>
    </submittedName>
</protein>
<dbReference type="GO" id="GO:0032259">
    <property type="term" value="P:methylation"/>
    <property type="evidence" value="ECO:0007669"/>
    <property type="project" value="UniProtKB-KW"/>
</dbReference>
<accession>A0AA95JCG5</accession>
<dbReference type="SUPFAM" id="SSF53335">
    <property type="entry name" value="S-adenosyl-L-methionine-dependent methyltransferases"/>
    <property type="match status" value="1"/>
</dbReference>
<dbReference type="AlphaFoldDB" id="A0AA95JCG5"/>
<feature type="domain" description="Methyltransferase FkbM" evidence="1">
    <location>
        <begin position="193"/>
        <end position="326"/>
    </location>
</feature>
<dbReference type="Gene3D" id="3.40.50.150">
    <property type="entry name" value="Vaccinia Virus protein VP39"/>
    <property type="match status" value="1"/>
</dbReference>
<proteinExistence type="predicted"/>
<dbReference type="Gene3D" id="3.40.50.720">
    <property type="entry name" value="NAD(P)-binding Rossmann-like Domain"/>
    <property type="match status" value="1"/>
</dbReference>
<evidence type="ECO:0000313" key="3">
    <source>
        <dbReference type="Proteomes" id="UP001178662"/>
    </source>
</evidence>
<keyword evidence="3" id="KW-1185">Reference proteome</keyword>
<organism evidence="2 3">
    <name type="scientific">Candidatus Cohnella colombiensis</name>
    <dbReference type="NCBI Taxonomy" id="3121368"/>
    <lineage>
        <taxon>Bacteria</taxon>
        <taxon>Bacillati</taxon>
        <taxon>Bacillota</taxon>
        <taxon>Bacilli</taxon>
        <taxon>Bacillales</taxon>
        <taxon>Paenibacillaceae</taxon>
        <taxon>Cohnella</taxon>
    </lineage>
</organism>
<gene>
    <name evidence="2" type="ORF">P0Y55_15170</name>
</gene>
<reference evidence="2" key="1">
    <citation type="submission" date="2023-03" db="EMBL/GenBank/DDBJ databases">
        <title>Andean soil-derived lignocellulolytic bacterial consortium as a source of novel taxa and putative plastic-active enzymes.</title>
        <authorList>
            <person name="Diaz-Garcia L."/>
            <person name="Chuvochina M."/>
            <person name="Feuerriegel G."/>
            <person name="Bunk B."/>
            <person name="Sproer C."/>
            <person name="Streit W.R."/>
            <person name="Rodriguez L.M."/>
            <person name="Overmann J."/>
            <person name="Jimenez D.J."/>
        </authorList>
    </citation>
    <scope>NUCLEOTIDE SEQUENCE</scope>
    <source>
        <strain evidence="2">MAG 2441</strain>
    </source>
</reference>
<dbReference type="GO" id="GO:0008168">
    <property type="term" value="F:methyltransferase activity"/>
    <property type="evidence" value="ECO:0007669"/>
    <property type="project" value="UniProtKB-KW"/>
</dbReference>
<dbReference type="InterPro" id="IPR006342">
    <property type="entry name" value="FkbM_mtfrase"/>
</dbReference>
<dbReference type="InterPro" id="IPR029063">
    <property type="entry name" value="SAM-dependent_MTases_sf"/>
</dbReference>
<evidence type="ECO:0000313" key="2">
    <source>
        <dbReference type="EMBL" id="WEK53887.1"/>
    </source>
</evidence>
<dbReference type="PANTHER" id="PTHR34203">
    <property type="entry name" value="METHYLTRANSFERASE, FKBM FAMILY PROTEIN"/>
    <property type="match status" value="1"/>
</dbReference>
<name>A0AA95JCG5_9BACL</name>
<dbReference type="NCBIfam" id="TIGR01444">
    <property type="entry name" value="fkbM_fam"/>
    <property type="match status" value="1"/>
</dbReference>
<dbReference type="Pfam" id="PF05050">
    <property type="entry name" value="Methyltransf_21"/>
    <property type="match status" value="1"/>
</dbReference>
<dbReference type="EMBL" id="CP119317">
    <property type="protein sequence ID" value="WEK53887.1"/>
    <property type="molecule type" value="Genomic_DNA"/>
</dbReference>
<dbReference type="PANTHER" id="PTHR34203:SF15">
    <property type="entry name" value="SLL1173 PROTEIN"/>
    <property type="match status" value="1"/>
</dbReference>
<dbReference type="Proteomes" id="UP001178662">
    <property type="component" value="Chromosome"/>
</dbReference>
<dbReference type="InterPro" id="IPR052514">
    <property type="entry name" value="SAM-dependent_MTase"/>
</dbReference>